<keyword evidence="1" id="KW-0812">Transmembrane</keyword>
<feature type="transmembrane region" description="Helical" evidence="1">
    <location>
        <begin position="15"/>
        <end position="35"/>
    </location>
</feature>
<dbReference type="Proteomes" id="UP001595556">
    <property type="component" value="Unassembled WGS sequence"/>
</dbReference>
<feature type="transmembrane region" description="Helical" evidence="1">
    <location>
        <begin position="77"/>
        <end position="98"/>
    </location>
</feature>
<proteinExistence type="predicted"/>
<sequence length="104" mass="10628">MNPSDTALIQRPTLHHGWVMACIGSHLGGPILWIATGAWGGTAAWVFVGWICGVCCAGLAYLEGAGVGTAGALKRMWLLQASTIAIIPGLAVLAILALGSGMSR</sequence>
<comment type="caution">
    <text evidence="2">The sequence shown here is derived from an EMBL/GenBank/DDBJ whole genome shotgun (WGS) entry which is preliminary data.</text>
</comment>
<evidence type="ECO:0000256" key="1">
    <source>
        <dbReference type="SAM" id="Phobius"/>
    </source>
</evidence>
<dbReference type="RefSeq" id="WP_377304166.1">
    <property type="nucleotide sequence ID" value="NZ_CP180191.1"/>
</dbReference>
<reference evidence="3" key="1">
    <citation type="journal article" date="2019" name="Int. J. Syst. Evol. Microbiol.">
        <title>The Global Catalogue of Microorganisms (GCM) 10K type strain sequencing project: providing services to taxonomists for standard genome sequencing and annotation.</title>
        <authorList>
            <consortium name="The Broad Institute Genomics Platform"/>
            <consortium name="The Broad Institute Genome Sequencing Center for Infectious Disease"/>
            <person name="Wu L."/>
            <person name="Ma J."/>
        </authorList>
    </citation>
    <scope>NUCLEOTIDE SEQUENCE [LARGE SCALE GENOMIC DNA]</scope>
    <source>
        <strain evidence="3">KCTC 52168</strain>
    </source>
</reference>
<feature type="transmembrane region" description="Helical" evidence="1">
    <location>
        <begin position="42"/>
        <end position="62"/>
    </location>
</feature>
<organism evidence="2 3">
    <name type="scientific">Piscinibacterium candidicorallinum</name>
    <dbReference type="NCBI Taxonomy" id="1793872"/>
    <lineage>
        <taxon>Bacteria</taxon>
        <taxon>Pseudomonadati</taxon>
        <taxon>Pseudomonadota</taxon>
        <taxon>Betaproteobacteria</taxon>
        <taxon>Burkholderiales</taxon>
        <taxon>Piscinibacterium</taxon>
    </lineage>
</organism>
<gene>
    <name evidence="2" type="ORF">ACFOEN_11855</name>
</gene>
<name>A0ABV7H3W7_9BURK</name>
<keyword evidence="3" id="KW-1185">Reference proteome</keyword>
<accession>A0ABV7H3W7</accession>
<evidence type="ECO:0000313" key="2">
    <source>
        <dbReference type="EMBL" id="MFC3148337.1"/>
    </source>
</evidence>
<dbReference type="EMBL" id="JBHRTI010000004">
    <property type="protein sequence ID" value="MFC3148337.1"/>
    <property type="molecule type" value="Genomic_DNA"/>
</dbReference>
<protein>
    <submittedName>
        <fullName evidence="2">Uncharacterized protein</fullName>
    </submittedName>
</protein>
<keyword evidence="1" id="KW-0472">Membrane</keyword>
<keyword evidence="1" id="KW-1133">Transmembrane helix</keyword>
<evidence type="ECO:0000313" key="3">
    <source>
        <dbReference type="Proteomes" id="UP001595556"/>
    </source>
</evidence>